<keyword evidence="2" id="KW-0732">Signal</keyword>
<keyword evidence="5" id="KW-1185">Reference proteome</keyword>
<dbReference type="PROSITE" id="PS51767">
    <property type="entry name" value="PEPTIDASE_A1"/>
    <property type="match status" value="1"/>
</dbReference>
<protein>
    <recommendedName>
        <fullName evidence="3">Peptidase A1 domain-containing protein</fullName>
    </recommendedName>
</protein>
<evidence type="ECO:0000313" key="5">
    <source>
        <dbReference type="Proteomes" id="UP000664534"/>
    </source>
</evidence>
<name>A0A8H3F0T2_9LECA</name>
<comment type="caution">
    <text evidence="4">The sequence shown here is derived from an EMBL/GenBank/DDBJ whole genome shotgun (WGS) entry which is preliminary data.</text>
</comment>
<dbReference type="AlphaFoldDB" id="A0A8H3F0T2"/>
<evidence type="ECO:0000259" key="3">
    <source>
        <dbReference type="PROSITE" id="PS51767"/>
    </source>
</evidence>
<accession>A0A8H3F0T2</accession>
<reference evidence="4" key="1">
    <citation type="submission" date="2021-03" db="EMBL/GenBank/DDBJ databases">
        <authorList>
            <person name="Tagirdzhanova G."/>
        </authorList>
    </citation>
    <scope>NUCLEOTIDE SEQUENCE</scope>
</reference>
<dbReference type="Proteomes" id="UP000664534">
    <property type="component" value="Unassembled WGS sequence"/>
</dbReference>
<dbReference type="Pfam" id="PF00026">
    <property type="entry name" value="Asp"/>
    <property type="match status" value="1"/>
</dbReference>
<feature type="signal peptide" evidence="2">
    <location>
        <begin position="1"/>
        <end position="16"/>
    </location>
</feature>
<keyword evidence="1" id="KW-0645">Protease</keyword>
<sequence>MISFSAILMLLGSSLAAPSFDLHIDVSPEDPQYSIEKRINVGAAGDDDTATLDAIAIKQADSLGRVSADYRIGISTIPVTIQDKTFQLTVDTGSPRLVICSDKASNGQSNVYTIGNTDISGDATWSMGYGTGAEYASGVEILDTVKVGSISASMTLSVGTTDCNLPAGSDGILGLSFAASEEPPTWMDATDSLMSQHVMSLSLTESGGSVQFGSTNNADGTYTGGLNIAQADTSEADTSSSQRQWMIDYLDLTFGDQAWATVNVIFGLPIS</sequence>
<dbReference type="GO" id="GO:0006508">
    <property type="term" value="P:proteolysis"/>
    <property type="evidence" value="ECO:0007669"/>
    <property type="project" value="InterPro"/>
</dbReference>
<evidence type="ECO:0000256" key="2">
    <source>
        <dbReference type="SAM" id="SignalP"/>
    </source>
</evidence>
<dbReference type="GO" id="GO:0004190">
    <property type="term" value="F:aspartic-type endopeptidase activity"/>
    <property type="evidence" value="ECO:0007669"/>
    <property type="project" value="UniProtKB-KW"/>
</dbReference>
<keyword evidence="1" id="KW-0064">Aspartyl protease</keyword>
<proteinExistence type="predicted"/>
<organism evidence="4 5">
    <name type="scientific">Imshaugia aleurites</name>
    <dbReference type="NCBI Taxonomy" id="172621"/>
    <lineage>
        <taxon>Eukaryota</taxon>
        <taxon>Fungi</taxon>
        <taxon>Dikarya</taxon>
        <taxon>Ascomycota</taxon>
        <taxon>Pezizomycotina</taxon>
        <taxon>Lecanoromycetes</taxon>
        <taxon>OSLEUM clade</taxon>
        <taxon>Lecanoromycetidae</taxon>
        <taxon>Lecanorales</taxon>
        <taxon>Lecanorineae</taxon>
        <taxon>Parmeliaceae</taxon>
        <taxon>Imshaugia</taxon>
    </lineage>
</organism>
<dbReference type="InterPro" id="IPR021109">
    <property type="entry name" value="Peptidase_aspartic_dom_sf"/>
</dbReference>
<feature type="domain" description="Peptidase A1" evidence="3">
    <location>
        <begin position="73"/>
        <end position="271"/>
    </location>
</feature>
<evidence type="ECO:0000313" key="4">
    <source>
        <dbReference type="EMBL" id="CAF9914924.1"/>
    </source>
</evidence>
<feature type="chain" id="PRO_5034677969" description="Peptidase A1 domain-containing protein" evidence="2">
    <location>
        <begin position="17"/>
        <end position="271"/>
    </location>
</feature>
<evidence type="ECO:0000256" key="1">
    <source>
        <dbReference type="ARBA" id="ARBA00022750"/>
    </source>
</evidence>
<dbReference type="EMBL" id="CAJPDT010000014">
    <property type="protein sequence ID" value="CAF9914924.1"/>
    <property type="molecule type" value="Genomic_DNA"/>
</dbReference>
<dbReference type="InterPro" id="IPR001969">
    <property type="entry name" value="Aspartic_peptidase_AS"/>
</dbReference>
<dbReference type="InterPro" id="IPR033121">
    <property type="entry name" value="PEPTIDASE_A1"/>
</dbReference>
<keyword evidence="1" id="KW-0378">Hydrolase</keyword>
<dbReference type="SUPFAM" id="SSF50630">
    <property type="entry name" value="Acid proteases"/>
    <property type="match status" value="1"/>
</dbReference>
<dbReference type="PROSITE" id="PS00141">
    <property type="entry name" value="ASP_PROTEASE"/>
    <property type="match status" value="1"/>
</dbReference>
<gene>
    <name evidence="4" type="ORF">IMSHALPRED_002282</name>
</gene>
<dbReference type="Gene3D" id="2.40.70.10">
    <property type="entry name" value="Acid Proteases"/>
    <property type="match status" value="1"/>
</dbReference>